<keyword evidence="6 17" id="KW-0808">Transferase</keyword>
<keyword evidence="13 17" id="KW-1207">Sterol metabolism</keyword>
<keyword evidence="17" id="KW-0752">Steroid biosynthesis</keyword>
<evidence type="ECO:0000256" key="8">
    <source>
        <dbReference type="ARBA" id="ARBA00022777"/>
    </source>
</evidence>
<comment type="similarity">
    <text evidence="2 17">Belongs to the GHMP kinase family. Mevalonate kinase subfamily.</text>
</comment>
<evidence type="ECO:0000256" key="15">
    <source>
        <dbReference type="ARBA" id="ARBA00029310"/>
    </source>
</evidence>
<gene>
    <name evidence="21" type="ORF">EV356DRAFT_439498</name>
</gene>
<keyword evidence="7 17" id="KW-0547">Nucleotide-binding</keyword>
<evidence type="ECO:0000256" key="9">
    <source>
        <dbReference type="ARBA" id="ARBA00022840"/>
    </source>
</evidence>
<proteinExistence type="inferred from homology"/>
<dbReference type="InterPro" id="IPR036554">
    <property type="entry name" value="GHMP_kinase_C_sf"/>
</dbReference>
<dbReference type="InterPro" id="IPR013750">
    <property type="entry name" value="GHMP_kinase_C_dom"/>
</dbReference>
<dbReference type="EMBL" id="ML991773">
    <property type="protein sequence ID" value="KAF2239348.1"/>
    <property type="molecule type" value="Genomic_DNA"/>
</dbReference>
<accession>A0A6A6HNF4</accession>
<reference evidence="21" key="1">
    <citation type="journal article" date="2020" name="Stud. Mycol.">
        <title>101 Dothideomycetes genomes: a test case for predicting lifestyles and emergence of pathogens.</title>
        <authorList>
            <person name="Haridas S."/>
            <person name="Albert R."/>
            <person name="Binder M."/>
            <person name="Bloem J."/>
            <person name="Labutti K."/>
            <person name="Salamov A."/>
            <person name="Andreopoulos B."/>
            <person name="Baker S."/>
            <person name="Barry K."/>
            <person name="Bills G."/>
            <person name="Bluhm B."/>
            <person name="Cannon C."/>
            <person name="Castanera R."/>
            <person name="Culley D."/>
            <person name="Daum C."/>
            <person name="Ezra D."/>
            <person name="Gonzalez J."/>
            <person name="Henrissat B."/>
            <person name="Kuo A."/>
            <person name="Liang C."/>
            <person name="Lipzen A."/>
            <person name="Lutzoni F."/>
            <person name="Magnuson J."/>
            <person name="Mondo S."/>
            <person name="Nolan M."/>
            <person name="Ohm R."/>
            <person name="Pangilinan J."/>
            <person name="Park H.-J."/>
            <person name="Ramirez L."/>
            <person name="Alfaro M."/>
            <person name="Sun H."/>
            <person name="Tritt A."/>
            <person name="Yoshinaga Y."/>
            <person name="Zwiers L.-H."/>
            <person name="Turgeon B."/>
            <person name="Goodwin S."/>
            <person name="Spatafora J."/>
            <person name="Crous P."/>
            <person name="Grigoriev I."/>
        </authorList>
    </citation>
    <scope>NUCLEOTIDE SEQUENCE</scope>
    <source>
        <strain evidence="21">Tuck. ex Michener</strain>
    </source>
</reference>
<evidence type="ECO:0000313" key="22">
    <source>
        <dbReference type="Proteomes" id="UP000800092"/>
    </source>
</evidence>
<dbReference type="GO" id="GO:0006696">
    <property type="term" value="P:ergosterol biosynthetic process"/>
    <property type="evidence" value="ECO:0007669"/>
    <property type="project" value="TreeGrafter"/>
</dbReference>
<evidence type="ECO:0000256" key="11">
    <source>
        <dbReference type="ARBA" id="ARBA00023011"/>
    </source>
</evidence>
<dbReference type="NCBIfam" id="TIGR00549">
    <property type="entry name" value="mevalon_kin"/>
    <property type="match status" value="1"/>
</dbReference>
<evidence type="ECO:0000256" key="17">
    <source>
        <dbReference type="RuleBase" id="RU363087"/>
    </source>
</evidence>
<comment type="pathway">
    <text evidence="16 17">Isoprenoid biosynthesis; isopentenyl diphosphate biosynthesis via mevalonate pathway; isopentenyl diphosphate from (R)-mevalonate: step 1/3.</text>
</comment>
<evidence type="ECO:0000259" key="20">
    <source>
        <dbReference type="Pfam" id="PF08544"/>
    </source>
</evidence>
<evidence type="ECO:0000256" key="10">
    <source>
        <dbReference type="ARBA" id="ARBA00022842"/>
    </source>
</evidence>
<dbReference type="InterPro" id="IPR006204">
    <property type="entry name" value="GHMP_kinase_N_dom"/>
</dbReference>
<dbReference type="InterPro" id="IPR020568">
    <property type="entry name" value="Ribosomal_Su5_D2-typ_SF"/>
</dbReference>
<evidence type="ECO:0000256" key="18">
    <source>
        <dbReference type="SAM" id="MobiDB-lite"/>
    </source>
</evidence>
<evidence type="ECO:0000256" key="1">
    <source>
        <dbReference type="ARBA" id="ARBA00004496"/>
    </source>
</evidence>
<evidence type="ECO:0000256" key="4">
    <source>
        <dbReference type="ARBA" id="ARBA00022490"/>
    </source>
</evidence>
<dbReference type="Pfam" id="PF08544">
    <property type="entry name" value="GHMP_kinases_C"/>
    <property type="match status" value="1"/>
</dbReference>
<dbReference type="AlphaFoldDB" id="A0A6A6HNF4"/>
<dbReference type="PROSITE" id="PS00627">
    <property type="entry name" value="GHMP_KINASES_ATP"/>
    <property type="match status" value="1"/>
</dbReference>
<comment type="function">
    <text evidence="17">Mevalonate kinase; part of the second module of ergosterol biosynthesis pathway that includes the middle steps of the pathway. The second module is carried out in the vacuole and involves the formation of farnesyl diphosphate, which is also an important intermediate in the biosynthesis of ubiquinone, dolichol, heme and prenylated proteins.</text>
</comment>
<feature type="domain" description="GHMP kinase N-terminal" evidence="19">
    <location>
        <begin position="179"/>
        <end position="253"/>
    </location>
</feature>
<sequence>MSTTHVTDDSSSEESVGRRSSPDQNGRTSRNHFRKSSIPLAPPFMVSAPGKVIVYGEHAVVHGKPAMAAAISLRSYLHVHTLTKSSRTVSLFFPDISLSHTWSIDALPWSTFQHPSKKRNYYDLVTALDHELVASLKPHTDAVSPDYPPHERRIHAHTATAFLYLFLSLGSPRSHSCIYSLRSAIPPGAGLGSSASVTVCLATALLLQAHALSGPHPDQPAPESATQLERINRWAFVGECCIHGNPSGIDNTVSTQGKAAVFQRTDYARPPSVRMLRRFPSLPLLLVNTMQVRSTATEVAKVARLREGHPEIADGVLEAIGRVTGSAERVIGRAEEDGAEGVSEGTIRHLGELMGINHGLLVALGVSHPKLERLRALVEQAGVGWTKLTGAGGGGCAITLLDPKGCGMDHSERETKGSEIDVPLMEKGPKMLENGVGGLTQLQRDLEAEGFEKFETILGGDGVGVLYPAVLHNGSEESQEGGEEIDQEKFLSVQGRDGVEKLVGVLGPGRGVREGWRFWTV</sequence>
<keyword evidence="12 17" id="KW-0443">Lipid metabolism</keyword>
<dbReference type="PANTHER" id="PTHR43290">
    <property type="entry name" value="MEVALONATE KINASE"/>
    <property type="match status" value="1"/>
</dbReference>
<dbReference type="InterPro" id="IPR006205">
    <property type="entry name" value="Mev_gal_kin"/>
</dbReference>
<keyword evidence="22" id="KW-1185">Reference proteome</keyword>
<keyword evidence="9 17" id="KW-0067">ATP-binding</keyword>
<feature type="region of interest" description="Disordered" evidence="18">
    <location>
        <begin position="1"/>
        <end position="35"/>
    </location>
</feature>
<dbReference type="GO" id="GO:0005524">
    <property type="term" value="F:ATP binding"/>
    <property type="evidence" value="ECO:0007669"/>
    <property type="project" value="UniProtKB-KW"/>
</dbReference>
<dbReference type="EC" id="2.7.1.36" evidence="3 17"/>
<dbReference type="PRINTS" id="PR00959">
    <property type="entry name" value="MEVGALKINASE"/>
</dbReference>
<dbReference type="FunFam" id="3.30.230.10:FF:000027">
    <property type="entry name" value="Mevalonate kinase"/>
    <property type="match status" value="1"/>
</dbReference>
<dbReference type="Proteomes" id="UP000800092">
    <property type="component" value="Unassembled WGS sequence"/>
</dbReference>
<keyword evidence="10" id="KW-0460">Magnesium</keyword>
<dbReference type="PANTHER" id="PTHR43290:SF2">
    <property type="entry name" value="MEVALONATE KINASE"/>
    <property type="match status" value="1"/>
</dbReference>
<keyword evidence="4 17" id="KW-0963">Cytoplasm</keyword>
<evidence type="ECO:0000313" key="21">
    <source>
        <dbReference type="EMBL" id="KAF2239348.1"/>
    </source>
</evidence>
<comment type="catalytic activity">
    <reaction evidence="15">
        <text>(R)-mevalonate + ATP = (R)-5-phosphomevalonate + ADP + H(+)</text>
        <dbReference type="Rhea" id="RHEA:17065"/>
        <dbReference type="ChEBI" id="CHEBI:15378"/>
        <dbReference type="ChEBI" id="CHEBI:30616"/>
        <dbReference type="ChEBI" id="CHEBI:36464"/>
        <dbReference type="ChEBI" id="CHEBI:58146"/>
        <dbReference type="ChEBI" id="CHEBI:456216"/>
        <dbReference type="EC" id="2.7.1.36"/>
    </reaction>
    <physiologicalReaction direction="left-to-right" evidence="15">
        <dbReference type="Rhea" id="RHEA:17066"/>
    </physiologicalReaction>
</comment>
<dbReference type="GO" id="GO:0019287">
    <property type="term" value="P:isopentenyl diphosphate biosynthetic process, mevalonate pathway"/>
    <property type="evidence" value="ECO:0007669"/>
    <property type="project" value="UniProtKB-UniPathway"/>
</dbReference>
<dbReference type="InterPro" id="IPR006203">
    <property type="entry name" value="GHMP_knse_ATP-bd_CS"/>
</dbReference>
<keyword evidence="14 17" id="KW-0753">Steroid metabolism</keyword>
<evidence type="ECO:0000259" key="19">
    <source>
        <dbReference type="Pfam" id="PF00288"/>
    </source>
</evidence>
<dbReference type="InterPro" id="IPR014721">
    <property type="entry name" value="Ribsml_uS5_D2-typ_fold_subgr"/>
</dbReference>
<keyword evidence="11 17" id="KW-0756">Sterol biosynthesis</keyword>
<feature type="domain" description="GHMP kinase C-terminal" evidence="20">
    <location>
        <begin position="342"/>
        <end position="403"/>
    </location>
</feature>
<protein>
    <recommendedName>
        <fullName evidence="3 17">Mevalonate kinase</fullName>
        <shortName evidence="17">MK</shortName>
        <ecNumber evidence="3 17">2.7.1.36</ecNumber>
    </recommendedName>
</protein>
<dbReference type="SUPFAM" id="SSF55060">
    <property type="entry name" value="GHMP Kinase, C-terminal domain"/>
    <property type="match status" value="1"/>
</dbReference>
<comment type="subcellular location">
    <subcellularLocation>
        <location evidence="1 17">Cytoplasm</location>
    </subcellularLocation>
</comment>
<evidence type="ECO:0000256" key="13">
    <source>
        <dbReference type="ARBA" id="ARBA00023166"/>
    </source>
</evidence>
<keyword evidence="8 17" id="KW-0418">Kinase</keyword>
<organism evidence="21 22">
    <name type="scientific">Viridothelium virens</name>
    <name type="common">Speckled blister lichen</name>
    <name type="synonym">Trypethelium virens</name>
    <dbReference type="NCBI Taxonomy" id="1048519"/>
    <lineage>
        <taxon>Eukaryota</taxon>
        <taxon>Fungi</taxon>
        <taxon>Dikarya</taxon>
        <taxon>Ascomycota</taxon>
        <taxon>Pezizomycotina</taxon>
        <taxon>Dothideomycetes</taxon>
        <taxon>Dothideomycetes incertae sedis</taxon>
        <taxon>Trypetheliales</taxon>
        <taxon>Trypetheliaceae</taxon>
        <taxon>Viridothelium</taxon>
    </lineage>
</organism>
<dbReference type="Pfam" id="PF00288">
    <property type="entry name" value="GHMP_kinases_N"/>
    <property type="match status" value="1"/>
</dbReference>
<dbReference type="UniPathway" id="UPA00057">
    <property type="reaction ID" value="UER00098"/>
</dbReference>
<dbReference type="Gene3D" id="3.30.230.10">
    <property type="match status" value="1"/>
</dbReference>
<keyword evidence="5 17" id="KW-0444">Lipid biosynthesis</keyword>
<dbReference type="SUPFAM" id="SSF54211">
    <property type="entry name" value="Ribosomal protein S5 domain 2-like"/>
    <property type="match status" value="1"/>
</dbReference>
<evidence type="ECO:0000256" key="14">
    <source>
        <dbReference type="ARBA" id="ARBA00023221"/>
    </source>
</evidence>
<evidence type="ECO:0000256" key="6">
    <source>
        <dbReference type="ARBA" id="ARBA00022679"/>
    </source>
</evidence>
<dbReference type="GO" id="GO:0005829">
    <property type="term" value="C:cytosol"/>
    <property type="evidence" value="ECO:0007669"/>
    <property type="project" value="TreeGrafter"/>
</dbReference>
<evidence type="ECO:0000256" key="3">
    <source>
        <dbReference type="ARBA" id="ARBA00012103"/>
    </source>
</evidence>
<evidence type="ECO:0000256" key="16">
    <source>
        <dbReference type="ARBA" id="ARBA00029438"/>
    </source>
</evidence>
<evidence type="ECO:0000256" key="12">
    <source>
        <dbReference type="ARBA" id="ARBA00023098"/>
    </source>
</evidence>
<evidence type="ECO:0000256" key="5">
    <source>
        <dbReference type="ARBA" id="ARBA00022516"/>
    </source>
</evidence>
<dbReference type="Gene3D" id="3.30.70.890">
    <property type="entry name" value="GHMP kinase, C-terminal domain"/>
    <property type="match status" value="1"/>
</dbReference>
<name>A0A6A6HNF4_VIRVR</name>
<dbReference type="GO" id="GO:0004496">
    <property type="term" value="F:mevalonate kinase activity"/>
    <property type="evidence" value="ECO:0007669"/>
    <property type="project" value="UniProtKB-EC"/>
</dbReference>
<dbReference type="OrthoDB" id="1652964at2759"/>
<evidence type="ECO:0000256" key="7">
    <source>
        <dbReference type="ARBA" id="ARBA00022741"/>
    </source>
</evidence>
<evidence type="ECO:0000256" key="2">
    <source>
        <dbReference type="ARBA" id="ARBA00006495"/>
    </source>
</evidence>